<gene>
    <name evidence="2" type="ORF">AJ85_06390</name>
    <name evidence="1" type="ORF">BALCAV_0205900</name>
</gene>
<reference evidence="1 3" key="1">
    <citation type="journal article" date="2014" name="Genome Announc.">
        <title>Draft Genome Sequence of Bacillus alcalophilus AV1934, a Classic Alkaliphile Isolated from Human Feces in 1934.</title>
        <authorList>
            <person name="Attie O."/>
            <person name="Jayaprakash A."/>
            <person name="Shah H."/>
            <person name="Paulsen I.T."/>
            <person name="Morino M."/>
            <person name="Takahashi Y."/>
            <person name="Narumi I."/>
            <person name="Sachidanandam R."/>
            <person name="Satoh K."/>
            <person name="Ito M."/>
            <person name="Krulwich T.A."/>
        </authorList>
    </citation>
    <scope>NUCLEOTIDE SEQUENCE [LARGE SCALE GENOMIC DNA]</scope>
    <source>
        <strain evidence="1 3">AV1934</strain>
    </source>
</reference>
<dbReference type="EMBL" id="JALP01000084">
    <property type="protein sequence ID" value="THG91222.1"/>
    <property type="molecule type" value="Genomic_DNA"/>
</dbReference>
<sequence length="373" mass="43997">MERTRIALFVLFISGLLLWNLFSESRSFSELENRYLAQKPSFSYTRLVDGQFTSDIETYVTDQFVWKDLWVTTQANVEYWTNKQESKGIYFGANQYLLEAYAHSSEQFQKNLEYLSYFAQKVEGEGIQSHVFLAPTSIEMYPELLPSFVSNDSQMAAQKDVEAFLEGEMKVINGFEVLSKHKDESIYFRTDHHWTMRGAFYAYQKIAEEMNLTPYAIQDYKIEEVSSQFYGTYDAKAPLGWIQADKIEVFQLIDGPQYQVHYPDSGLVEHSFYEWDYLNKRDQYGFFLNGQHRYVKIKSDVNNGRKLLLIKDSYAHVIAPLLASHFEEIHMVDLRYYRDNMYEVVKEQNITDVLFLYNHANFSIDTNLIWLKQ</sequence>
<evidence type="ECO:0000313" key="4">
    <source>
        <dbReference type="Proteomes" id="UP000297014"/>
    </source>
</evidence>
<dbReference type="EMBL" id="ALPT02000014">
    <property type="protein sequence ID" value="KGA98173.1"/>
    <property type="molecule type" value="Genomic_DNA"/>
</dbReference>
<protein>
    <recommendedName>
        <fullName evidence="5">AlgX/AlgJ SGNH hydrolase-like domain-containing protein</fullName>
    </recommendedName>
</protein>
<keyword evidence="3" id="KW-1185">Reference proteome</keyword>
<comment type="caution">
    <text evidence="1">The sequence shown here is derived from an EMBL/GenBank/DDBJ whole genome shotgun (WGS) entry which is preliminary data.</text>
</comment>
<dbReference type="STRING" id="1218173.BALCAV_0205900"/>
<organism evidence="1 3">
    <name type="scientific">Alkalihalobacillus alcalophilus ATCC 27647 = CGMCC 1.3604</name>
    <dbReference type="NCBI Taxonomy" id="1218173"/>
    <lineage>
        <taxon>Bacteria</taxon>
        <taxon>Bacillati</taxon>
        <taxon>Bacillota</taxon>
        <taxon>Bacilli</taxon>
        <taxon>Bacillales</taxon>
        <taxon>Bacillaceae</taxon>
        <taxon>Alkalihalobacillus</taxon>
    </lineage>
</organism>
<evidence type="ECO:0008006" key="5">
    <source>
        <dbReference type="Google" id="ProtNLM"/>
    </source>
</evidence>
<dbReference type="RefSeq" id="WP_003322960.1">
    <property type="nucleotide sequence ID" value="NZ_ALPT02000014.1"/>
</dbReference>
<evidence type="ECO:0000313" key="3">
    <source>
        <dbReference type="Proteomes" id="UP000002754"/>
    </source>
</evidence>
<reference evidence="2 4" key="2">
    <citation type="submission" date="2014-01" db="EMBL/GenBank/DDBJ databases">
        <title>Draft genome sequencing of Bacillus alcalophilus CGMCC 1.3604.</title>
        <authorList>
            <person name="Yang J."/>
            <person name="Diao L."/>
            <person name="Yang S."/>
        </authorList>
    </citation>
    <scope>NUCLEOTIDE SEQUENCE [LARGE SCALE GENOMIC DNA]</scope>
    <source>
        <strain evidence="2 4">CGMCC 1.3604</strain>
    </source>
</reference>
<dbReference type="Proteomes" id="UP000297014">
    <property type="component" value="Unassembled WGS sequence"/>
</dbReference>
<dbReference type="Pfam" id="PF14286">
    <property type="entry name" value="DHHW"/>
    <property type="match status" value="1"/>
</dbReference>
<dbReference type="eggNOG" id="ENOG502Z8CW">
    <property type="taxonomic scope" value="Bacteria"/>
</dbReference>
<dbReference type="InterPro" id="IPR025945">
    <property type="entry name" value="DHHW"/>
</dbReference>
<dbReference type="Proteomes" id="UP000002754">
    <property type="component" value="Unassembled WGS sequence"/>
</dbReference>
<proteinExistence type="predicted"/>
<evidence type="ECO:0000313" key="2">
    <source>
        <dbReference type="EMBL" id="THG91222.1"/>
    </source>
</evidence>
<dbReference type="AlphaFoldDB" id="A0A094WQ69"/>
<name>A0A094WQ69_ALKAL</name>
<accession>A0A094WQ69</accession>
<evidence type="ECO:0000313" key="1">
    <source>
        <dbReference type="EMBL" id="KGA98173.1"/>
    </source>
</evidence>